<gene>
    <name evidence="11 14" type="primary">purN</name>
    <name evidence="14" type="ORF">ACFQDI_12600</name>
</gene>
<dbReference type="InterPro" id="IPR002376">
    <property type="entry name" value="Formyl_transf_N"/>
</dbReference>
<feature type="domain" description="Formyl transferase N-terminal" evidence="12">
    <location>
        <begin position="172"/>
        <end position="353"/>
    </location>
</feature>
<dbReference type="Pfam" id="PF00551">
    <property type="entry name" value="Formyl_trans_N"/>
    <property type="match status" value="1"/>
</dbReference>
<dbReference type="InterPro" id="IPR036477">
    <property type="entry name" value="Formyl_transf_N_sf"/>
</dbReference>
<dbReference type="NCBIfam" id="TIGR00639">
    <property type="entry name" value="PurN"/>
    <property type="match status" value="1"/>
</dbReference>
<dbReference type="InterPro" id="IPR001555">
    <property type="entry name" value="GART_AS"/>
</dbReference>
<evidence type="ECO:0000256" key="7">
    <source>
        <dbReference type="ARBA" id="ARBA00023277"/>
    </source>
</evidence>
<feature type="domain" description="Cytidyltransferase-like" evidence="13">
    <location>
        <begin position="29"/>
        <end position="133"/>
    </location>
</feature>
<keyword evidence="6" id="KW-0067">ATP-binding</keyword>
<comment type="caution">
    <text evidence="14">The sequence shown here is derived from an EMBL/GenBank/DDBJ whole genome shotgun (WGS) entry which is preliminary data.</text>
</comment>
<dbReference type="EMBL" id="JBHSMQ010000004">
    <property type="protein sequence ID" value="MFC5455700.1"/>
    <property type="molecule type" value="Genomic_DNA"/>
</dbReference>
<evidence type="ECO:0000256" key="10">
    <source>
        <dbReference type="ARBA" id="ARBA00047664"/>
    </source>
</evidence>
<evidence type="ECO:0000256" key="5">
    <source>
        <dbReference type="ARBA" id="ARBA00022755"/>
    </source>
</evidence>
<keyword evidence="5 11" id="KW-0658">Purine biosynthesis</keyword>
<feature type="site" description="Raises pKa of active site His" evidence="11">
    <location>
        <position position="316"/>
    </location>
</feature>
<reference evidence="15" key="1">
    <citation type="journal article" date="2019" name="Int. J. Syst. Evol. Microbiol.">
        <title>The Global Catalogue of Microorganisms (GCM) 10K type strain sequencing project: providing services to taxonomists for standard genome sequencing and annotation.</title>
        <authorList>
            <consortium name="The Broad Institute Genomics Platform"/>
            <consortium name="The Broad Institute Genome Sequencing Center for Infectious Disease"/>
            <person name="Wu L."/>
            <person name="Ma J."/>
        </authorList>
    </citation>
    <scope>NUCLEOTIDE SEQUENCE [LARGE SCALE GENOMIC DNA]</scope>
    <source>
        <strain evidence="15">CGMCC 4.1469</strain>
    </source>
</reference>
<comment type="catalytic activity">
    <reaction evidence="9">
        <text>D-glycero-beta-D-manno-heptose 1-phosphate + ATP + H(+) = ADP-D-glycero-beta-D-manno-heptose + diphosphate</text>
        <dbReference type="Rhea" id="RHEA:27465"/>
        <dbReference type="ChEBI" id="CHEBI:15378"/>
        <dbReference type="ChEBI" id="CHEBI:30616"/>
        <dbReference type="ChEBI" id="CHEBI:33019"/>
        <dbReference type="ChEBI" id="CHEBI:59967"/>
        <dbReference type="ChEBI" id="CHEBI:61593"/>
        <dbReference type="EC" id="2.7.7.70"/>
    </reaction>
</comment>
<evidence type="ECO:0000256" key="6">
    <source>
        <dbReference type="ARBA" id="ARBA00022840"/>
    </source>
</evidence>
<feature type="binding site" evidence="11">
    <location>
        <position position="278"/>
    </location>
    <ligand>
        <name>(6R)-10-formyltetrahydrofolate</name>
        <dbReference type="ChEBI" id="CHEBI:195366"/>
    </ligand>
</feature>
<comment type="function">
    <text evidence="11">Catalyzes the transfer of a formyl group from 10-formyltetrahydrofolate to 5-phospho-ribosyl-glycinamide (GAR), producing 5-phospho-ribosyl-N-formylglycinamide (FGAR) and tetrahydrofolate.</text>
</comment>
<dbReference type="PANTHER" id="PTHR43369:SF2">
    <property type="entry name" value="PHOSPHORIBOSYLGLYCINAMIDE FORMYLTRANSFERASE"/>
    <property type="match status" value="1"/>
</dbReference>
<evidence type="ECO:0000259" key="12">
    <source>
        <dbReference type="Pfam" id="PF00551"/>
    </source>
</evidence>
<evidence type="ECO:0000256" key="2">
    <source>
        <dbReference type="ARBA" id="ARBA00022679"/>
    </source>
</evidence>
<dbReference type="SUPFAM" id="SSF52374">
    <property type="entry name" value="Nucleotidylyl transferase"/>
    <property type="match status" value="1"/>
</dbReference>
<evidence type="ECO:0000256" key="1">
    <source>
        <dbReference type="ARBA" id="ARBA00005054"/>
    </source>
</evidence>
<comment type="similarity">
    <text evidence="8 11">Belongs to the GART family.</text>
</comment>
<dbReference type="RefSeq" id="WP_377167035.1">
    <property type="nucleotide sequence ID" value="NZ_JBHSMQ010000004.1"/>
</dbReference>
<evidence type="ECO:0000259" key="13">
    <source>
        <dbReference type="Pfam" id="PF01467"/>
    </source>
</evidence>
<sequence>MPEDYTPATIADVRRLRDTLDAQGKKLVFTNGCFDLLHAGHVRYLEQARALGDAMVVALNSDDSVRKLKGPDRPLNAENDRAEVMASLRAVDAVVVFGDERATSLIEAIQPHVYAKGGDYTVESLNREERTALEQAGAEIRILPLVPGRSTTKTINKMQAGDAGAKSSGLLRLAVLGSGAGSNLRAIIAAISEKKLKAEIAVTLTDQADSGFRKIASEAGLPALHVDGGANPHRLSEAAQKEIFEHLERARVDVVVLAGFMRILKEPVISAYAGRIVNVHPSLLPKHKGANAPQMALDEGAQETGCTVHLVTAEIDAGLILAQAKVPVHAGDTAETLHARIKVEEHKLLPQVLNEWCERGLPVRGAGAS</sequence>
<evidence type="ECO:0000256" key="11">
    <source>
        <dbReference type="HAMAP-Rule" id="MF_01930"/>
    </source>
</evidence>
<dbReference type="CDD" id="cd08645">
    <property type="entry name" value="FMT_core_GART"/>
    <property type="match status" value="1"/>
</dbReference>
<keyword evidence="3" id="KW-0548">Nucleotidyltransferase</keyword>
<dbReference type="Proteomes" id="UP001596052">
    <property type="component" value="Unassembled WGS sequence"/>
</dbReference>
<keyword evidence="15" id="KW-1185">Reference proteome</keyword>
<feature type="binding site" evidence="11">
    <location>
        <begin position="261"/>
        <end position="264"/>
    </location>
    <ligand>
        <name>(6R)-10-formyltetrahydrofolate</name>
        <dbReference type="ChEBI" id="CHEBI:195366"/>
    </ligand>
</feature>
<dbReference type="InterPro" id="IPR004821">
    <property type="entry name" value="Cyt_trans-like"/>
</dbReference>
<comment type="pathway">
    <text evidence="1 11">Purine metabolism; IMP biosynthesis via de novo pathway; N(2)-formyl-N(1)-(5-phospho-D-ribosyl)glycinamide from N(1)-(5-phospho-D-ribosyl)glycinamide (10-formyl THF route): step 1/1.</text>
</comment>
<feature type="binding site" evidence="11">
    <location>
        <position position="234"/>
    </location>
    <ligand>
        <name>(6R)-10-formyltetrahydrofolate</name>
        <dbReference type="ChEBI" id="CHEBI:195366"/>
    </ligand>
</feature>
<accession>A0ABW0KQV2</accession>
<dbReference type="NCBIfam" id="TIGR02199">
    <property type="entry name" value="rfaE_dom_II"/>
    <property type="match status" value="1"/>
</dbReference>
<dbReference type="NCBIfam" id="TIGR00125">
    <property type="entry name" value="cyt_tran_rel"/>
    <property type="match status" value="1"/>
</dbReference>
<dbReference type="Pfam" id="PF01467">
    <property type="entry name" value="CTP_transf_like"/>
    <property type="match status" value="1"/>
</dbReference>
<dbReference type="EC" id="2.1.2.2" evidence="11"/>
<evidence type="ECO:0000256" key="8">
    <source>
        <dbReference type="ARBA" id="ARBA00038440"/>
    </source>
</evidence>
<organism evidence="14 15">
    <name type="scientific">Prosthecobacter fluviatilis</name>
    <dbReference type="NCBI Taxonomy" id="445931"/>
    <lineage>
        <taxon>Bacteria</taxon>
        <taxon>Pseudomonadati</taxon>
        <taxon>Verrucomicrobiota</taxon>
        <taxon>Verrucomicrobiia</taxon>
        <taxon>Verrucomicrobiales</taxon>
        <taxon>Verrucomicrobiaceae</taxon>
        <taxon>Prosthecobacter</taxon>
    </lineage>
</organism>
<dbReference type="HAMAP" id="MF_01930">
    <property type="entry name" value="PurN"/>
    <property type="match status" value="1"/>
</dbReference>
<keyword evidence="4" id="KW-0547">Nucleotide-binding</keyword>
<evidence type="ECO:0000256" key="4">
    <source>
        <dbReference type="ARBA" id="ARBA00022741"/>
    </source>
</evidence>
<dbReference type="InterPro" id="IPR011914">
    <property type="entry name" value="RfaE_dom_II"/>
</dbReference>
<keyword evidence="2 11" id="KW-0808">Transferase</keyword>
<name>A0ABW0KQV2_9BACT</name>
<proteinExistence type="inferred from homology"/>
<dbReference type="InterPro" id="IPR014729">
    <property type="entry name" value="Rossmann-like_a/b/a_fold"/>
</dbReference>
<evidence type="ECO:0000256" key="9">
    <source>
        <dbReference type="ARBA" id="ARBA00047428"/>
    </source>
</evidence>
<dbReference type="GO" id="GO:0004644">
    <property type="term" value="F:phosphoribosylglycinamide formyltransferase activity"/>
    <property type="evidence" value="ECO:0007669"/>
    <property type="project" value="UniProtKB-EC"/>
</dbReference>
<evidence type="ECO:0000313" key="15">
    <source>
        <dbReference type="Proteomes" id="UP001596052"/>
    </source>
</evidence>
<keyword evidence="7" id="KW-0119">Carbohydrate metabolism</keyword>
<evidence type="ECO:0000313" key="14">
    <source>
        <dbReference type="EMBL" id="MFC5455700.1"/>
    </source>
</evidence>
<dbReference type="PANTHER" id="PTHR43369">
    <property type="entry name" value="PHOSPHORIBOSYLGLYCINAMIDE FORMYLTRANSFERASE"/>
    <property type="match status" value="1"/>
</dbReference>
<dbReference type="Gene3D" id="3.40.50.170">
    <property type="entry name" value="Formyl transferase, N-terminal domain"/>
    <property type="match status" value="1"/>
</dbReference>
<feature type="binding site" evidence="11">
    <location>
        <begin position="181"/>
        <end position="183"/>
    </location>
    <ligand>
        <name>N(1)-(5-phospho-beta-D-ribosyl)glycinamide</name>
        <dbReference type="ChEBI" id="CHEBI:143788"/>
    </ligand>
</feature>
<comment type="catalytic activity">
    <reaction evidence="10 11">
        <text>N(1)-(5-phospho-beta-D-ribosyl)glycinamide + (6R)-10-formyltetrahydrofolate = N(2)-formyl-N(1)-(5-phospho-beta-D-ribosyl)glycinamide + (6S)-5,6,7,8-tetrahydrofolate + H(+)</text>
        <dbReference type="Rhea" id="RHEA:15053"/>
        <dbReference type="ChEBI" id="CHEBI:15378"/>
        <dbReference type="ChEBI" id="CHEBI:57453"/>
        <dbReference type="ChEBI" id="CHEBI:143788"/>
        <dbReference type="ChEBI" id="CHEBI:147286"/>
        <dbReference type="ChEBI" id="CHEBI:195366"/>
        <dbReference type="EC" id="2.1.2.2"/>
    </reaction>
</comment>
<dbReference type="InterPro" id="IPR004607">
    <property type="entry name" value="GART"/>
</dbReference>
<dbReference type="PROSITE" id="PS00373">
    <property type="entry name" value="GART"/>
    <property type="match status" value="1"/>
</dbReference>
<protein>
    <recommendedName>
        <fullName evidence="11">Phosphoribosylglycinamide formyltransferase</fullName>
        <ecNumber evidence="11">2.1.2.2</ecNumber>
    </recommendedName>
    <alternativeName>
        <fullName evidence="11">5'-phosphoribosylglycinamide transformylase</fullName>
    </alternativeName>
    <alternativeName>
        <fullName evidence="11">GAR transformylase</fullName>
        <shortName evidence="11">GART</shortName>
    </alternativeName>
</protein>
<dbReference type="SUPFAM" id="SSF53328">
    <property type="entry name" value="Formyltransferase"/>
    <property type="match status" value="1"/>
</dbReference>
<feature type="active site" description="Proton donor" evidence="11">
    <location>
        <position position="280"/>
    </location>
</feature>
<evidence type="ECO:0000256" key="3">
    <source>
        <dbReference type="ARBA" id="ARBA00022695"/>
    </source>
</evidence>
<dbReference type="Gene3D" id="3.40.50.620">
    <property type="entry name" value="HUPs"/>
    <property type="match status" value="1"/>
</dbReference>